<dbReference type="PANTHER" id="PTHR31551">
    <property type="entry name" value="PRE-MRNA-SPLICING FACTOR CWF18"/>
    <property type="match status" value="1"/>
</dbReference>
<proteinExistence type="predicted"/>
<dbReference type="Proteomes" id="UP001138500">
    <property type="component" value="Unassembled WGS sequence"/>
</dbReference>
<protein>
    <submittedName>
        <fullName evidence="2">Pre-mRNA-splicing factor cwf18-like</fullName>
    </submittedName>
</protein>
<dbReference type="GO" id="GO:0071014">
    <property type="term" value="C:post-mRNA release spliceosomal complex"/>
    <property type="evidence" value="ECO:0007669"/>
    <property type="project" value="TreeGrafter"/>
</dbReference>
<evidence type="ECO:0000313" key="2">
    <source>
        <dbReference type="EMBL" id="KAH9808851.1"/>
    </source>
</evidence>
<reference evidence="2 3" key="1">
    <citation type="journal article" date="2018" name="IMA Fungus">
        <title>IMA Genome-F 10: Nine draft genome sequences of Claviceps purpurea s.lat., including C. arundinis, C. humidiphila, and C. cf. spartinae, pseudomolecules for the pitch canker pathogen Fusarium circinatum, draft genome of Davidsoniella eucalypti, Grosmannia galeiformis, Quambalaria eucalypti, and Teratosphaeria destructans.</title>
        <authorList>
            <person name="Wingfield B.D."/>
            <person name="Liu M."/>
            <person name="Nguyen H.D."/>
            <person name="Lane F.A."/>
            <person name="Morgan S.W."/>
            <person name="De Vos L."/>
            <person name="Wilken P.M."/>
            <person name="Duong T.A."/>
            <person name="Aylward J."/>
            <person name="Coetzee M.P."/>
            <person name="Dadej K."/>
            <person name="De Beer Z.W."/>
            <person name="Findlay W."/>
            <person name="Havenga M."/>
            <person name="Kolarik M."/>
            <person name="Menzies J.G."/>
            <person name="Naidoo K."/>
            <person name="Pochopski O."/>
            <person name="Shoukouhi P."/>
            <person name="Santana Q.C."/>
            <person name="Seifert K.A."/>
            <person name="Soal N."/>
            <person name="Steenkamp E.T."/>
            <person name="Tatham C.T."/>
            <person name="van der Nest M.A."/>
            <person name="Wingfield M.J."/>
        </authorList>
    </citation>
    <scope>NUCLEOTIDE SEQUENCE [LARGE SCALE GENOMIC DNA]</scope>
    <source>
        <strain evidence="2">CMW44962</strain>
    </source>
</reference>
<accession>A0A9W7VXM0</accession>
<name>A0A9W7VXM0_9PEZI</name>
<dbReference type="InterPro" id="IPR013169">
    <property type="entry name" value="mRNA_splic_Cwf18-like"/>
</dbReference>
<feature type="region of interest" description="Disordered" evidence="1">
    <location>
        <begin position="1"/>
        <end position="53"/>
    </location>
</feature>
<evidence type="ECO:0000256" key="1">
    <source>
        <dbReference type="SAM" id="MobiDB-lite"/>
    </source>
</evidence>
<dbReference type="GO" id="GO:0005684">
    <property type="term" value="C:U2-type spliceosomal complex"/>
    <property type="evidence" value="ECO:0007669"/>
    <property type="project" value="TreeGrafter"/>
</dbReference>
<dbReference type="AlphaFoldDB" id="A0A9W7VXM0"/>
<comment type="caution">
    <text evidence="2">The sequence shown here is derived from an EMBL/GenBank/DDBJ whole genome shotgun (WGS) entry which is preliminary data.</text>
</comment>
<dbReference type="OrthoDB" id="10261348at2759"/>
<evidence type="ECO:0000313" key="3">
    <source>
        <dbReference type="Proteomes" id="UP001138500"/>
    </source>
</evidence>
<keyword evidence="3" id="KW-1185">Reference proteome</keyword>
<organism evidence="2 3">
    <name type="scientific">Teratosphaeria destructans</name>
    <dbReference type="NCBI Taxonomy" id="418781"/>
    <lineage>
        <taxon>Eukaryota</taxon>
        <taxon>Fungi</taxon>
        <taxon>Dikarya</taxon>
        <taxon>Ascomycota</taxon>
        <taxon>Pezizomycotina</taxon>
        <taxon>Dothideomycetes</taxon>
        <taxon>Dothideomycetidae</taxon>
        <taxon>Mycosphaerellales</taxon>
        <taxon>Teratosphaeriaceae</taxon>
        <taxon>Teratosphaeria</taxon>
    </lineage>
</organism>
<gene>
    <name evidence="2" type="ORF">Tdes44962_MAKER06270</name>
</gene>
<dbReference type="Pfam" id="PF08315">
    <property type="entry name" value="cwf18"/>
    <property type="match status" value="1"/>
</dbReference>
<dbReference type="PANTHER" id="PTHR31551:SF1">
    <property type="entry name" value="COILED-COIL DOMAIN-CONTAINING PROTEIN 12"/>
    <property type="match status" value="1"/>
</dbReference>
<feature type="compositionally biased region" description="Basic and acidic residues" evidence="1">
    <location>
        <begin position="189"/>
        <end position="204"/>
    </location>
</feature>
<feature type="region of interest" description="Disordered" evidence="1">
    <location>
        <begin position="189"/>
        <end position="210"/>
    </location>
</feature>
<dbReference type="EMBL" id="RIBY02002589">
    <property type="protein sequence ID" value="KAH9808851.1"/>
    <property type="molecule type" value="Genomic_DNA"/>
</dbReference>
<sequence length="210" mass="23108">MASTQALSAAAQDRKARLAQLKSLKRKQADQEAGDDSCAPTPKSPRNDLKPEVTATYLSGRNYDTETKGAKLGFENAPSEGQITLEKKAALLAGEIKRQHDEEEKADKPLDLFKLQPKKPNWDLKRDLDMKLEVLNVRTDNAIARLVRERIANQQKLAKEKAGAAANGGADGEAVGMEGATLVEAANMRERKELEEARREREEDTLLDGS</sequence>
<reference evidence="2 3" key="2">
    <citation type="journal article" date="2021" name="Curr. Genet.">
        <title>Genetic response to nitrogen starvation in the aggressive Eucalyptus foliar pathogen Teratosphaeria destructans.</title>
        <authorList>
            <person name="Havenga M."/>
            <person name="Wingfield B.D."/>
            <person name="Wingfield M.J."/>
            <person name="Dreyer L.L."/>
            <person name="Roets F."/>
            <person name="Aylward J."/>
        </authorList>
    </citation>
    <scope>NUCLEOTIDE SEQUENCE [LARGE SCALE GENOMIC DNA]</scope>
    <source>
        <strain evidence="2">CMW44962</strain>
    </source>
</reference>